<dbReference type="GO" id="GO:0005576">
    <property type="term" value="C:extracellular region"/>
    <property type="evidence" value="ECO:0007669"/>
    <property type="project" value="InterPro"/>
</dbReference>
<evidence type="ECO:0000256" key="2">
    <source>
        <dbReference type="SAM" id="SignalP"/>
    </source>
</evidence>
<feature type="chain" id="PRO_5002776940" evidence="2">
    <location>
        <begin position="25"/>
        <end position="88"/>
    </location>
</feature>
<organism evidence="3">
    <name type="scientific">Ornithodoros coriaceus</name>
    <name type="common">Soft tick</name>
    <name type="synonym">Argasid tick</name>
    <dbReference type="NCBI Taxonomy" id="92741"/>
    <lineage>
        <taxon>Eukaryota</taxon>
        <taxon>Metazoa</taxon>
        <taxon>Ecdysozoa</taxon>
        <taxon>Arthropoda</taxon>
        <taxon>Chelicerata</taxon>
        <taxon>Arachnida</taxon>
        <taxon>Acari</taxon>
        <taxon>Parasitiformes</taxon>
        <taxon>Ixodida</taxon>
        <taxon>Ixodoidea</taxon>
        <taxon>Argasidae</taxon>
        <taxon>Ornithodorinae</taxon>
        <taxon>Ornithodoros</taxon>
    </lineage>
</organism>
<reference evidence="3" key="2">
    <citation type="submission" date="2008-03" db="EMBL/GenBank/DDBJ databases">
        <authorList>
            <person name="Li K.S."/>
            <person name="Guan Y."/>
            <person name="Wang J."/>
            <person name="Smith G.J.D."/>
            <person name="Xu K.M."/>
            <person name="Duan L."/>
            <person name="Rahardjo A.P."/>
            <person name="Puthavathana P."/>
            <person name="Buranathai C."/>
            <person name="Nguyen T.D."/>
            <person name="Estoepangestie A.T.S."/>
            <person name="Chaisingh A."/>
            <person name="Auewarakul P."/>
            <person name="Long H.T."/>
            <person name="Hanh N.T.H."/>
            <person name="Lim W."/>
            <person name="Webby R.J."/>
            <person name="Poon L.L.M."/>
            <person name="Chen H."/>
            <person name="Shortridge K.F."/>
            <person name="Yuen K.Y."/>
            <person name="Webster R.G."/>
            <person name="Peiris J.S.M."/>
        </authorList>
    </citation>
    <scope>NUCLEOTIDE SEQUENCE</scope>
    <source>
        <tissue evidence="3">Salivary glands</tissue>
    </source>
</reference>
<feature type="region of interest" description="Disordered" evidence="1">
    <location>
        <begin position="61"/>
        <end position="88"/>
    </location>
</feature>
<dbReference type="GO" id="GO:0005179">
    <property type="term" value="F:hormone activity"/>
    <property type="evidence" value="ECO:0007669"/>
    <property type="project" value="InterPro"/>
</dbReference>
<dbReference type="AlphaFoldDB" id="B2D2C1"/>
<protein>
    <submittedName>
        <fullName evidence="3">Calcitonin/calcitonin-related protein</fullName>
    </submittedName>
</protein>
<dbReference type="Pfam" id="PF00214">
    <property type="entry name" value="Calc_CGRP_IAPP"/>
    <property type="match status" value="1"/>
</dbReference>
<evidence type="ECO:0000256" key="1">
    <source>
        <dbReference type="SAM" id="MobiDB-lite"/>
    </source>
</evidence>
<dbReference type="EMBL" id="EU574855">
    <property type="protein sequence ID" value="ACB70362.1"/>
    <property type="molecule type" value="mRNA"/>
</dbReference>
<reference evidence="3" key="1">
    <citation type="journal article" date="2008" name="J. Proteomics">
        <title>An insight into the salivary transcriptome and proteome of the soft tick and vector of epizootic bovine abortion, Ornithodoros coriaceus.</title>
        <authorList>
            <person name="Francischetti I.M."/>
            <person name="Meng Z."/>
            <person name="Mans B.J."/>
            <person name="Gudderra N."/>
            <person name="Hall M."/>
            <person name="Veenstra T.D."/>
            <person name="Pham V.M."/>
            <person name="Kotsyfakis M."/>
            <person name="Ribeiro J.M."/>
        </authorList>
    </citation>
    <scope>NUCLEOTIDE SEQUENCE</scope>
    <source>
        <tissue evidence="3">Salivary glands</tissue>
    </source>
</reference>
<sequence>MKYGMRLICAILLLLVFLAGRAELAVLSPSTGDAEVAPKEDNGGTRVKRTVCRFSTCTAGNLADRLSGGGRGTSPPGSTGSGGYGRRK</sequence>
<evidence type="ECO:0000313" key="3">
    <source>
        <dbReference type="EMBL" id="ACB70362.1"/>
    </source>
</evidence>
<name>B2D2C1_ORNCO</name>
<accession>B2D2C1</accession>
<dbReference type="InterPro" id="IPR021116">
    <property type="entry name" value="Calcitonin/adrenomedullin"/>
</dbReference>
<proteinExistence type="evidence at transcript level"/>
<keyword evidence="2" id="KW-0732">Signal</keyword>
<feature type="signal peptide" evidence="2">
    <location>
        <begin position="1"/>
        <end position="24"/>
    </location>
</feature>
<feature type="compositionally biased region" description="Gly residues" evidence="1">
    <location>
        <begin position="79"/>
        <end position="88"/>
    </location>
</feature>